<evidence type="ECO:0000313" key="6">
    <source>
        <dbReference type="EMBL" id="PTX54448.1"/>
    </source>
</evidence>
<keyword evidence="3" id="KW-0029">Amino-acid transport</keyword>
<dbReference type="PANTHER" id="PTHR30483">
    <property type="entry name" value="LEUCINE-SPECIFIC-BINDING PROTEIN"/>
    <property type="match status" value="1"/>
</dbReference>
<dbReference type="RefSeq" id="WP_107846779.1">
    <property type="nucleotide sequence ID" value="NZ_QBKS01000002.1"/>
</dbReference>
<evidence type="ECO:0000259" key="5">
    <source>
        <dbReference type="Pfam" id="PF13458"/>
    </source>
</evidence>
<keyword evidence="2 4" id="KW-0732">Signal</keyword>
<dbReference type="SUPFAM" id="SSF53822">
    <property type="entry name" value="Periplasmic binding protein-like I"/>
    <property type="match status" value="1"/>
</dbReference>
<protein>
    <submittedName>
        <fullName evidence="6">Amino acid/amide ABC transporter substrate-binding protein (HAAT family)</fullName>
    </submittedName>
</protein>
<comment type="similarity">
    <text evidence="1">Belongs to the leucine-binding protein family.</text>
</comment>
<name>A0A2T6BEF5_9RHOB</name>
<dbReference type="PANTHER" id="PTHR30483:SF6">
    <property type="entry name" value="PERIPLASMIC BINDING PROTEIN OF ABC TRANSPORTER FOR NATURAL AMINO ACIDS"/>
    <property type="match status" value="1"/>
</dbReference>
<accession>A0A2T6BEF5</accession>
<dbReference type="InterPro" id="IPR028082">
    <property type="entry name" value="Peripla_BP_I"/>
</dbReference>
<feature type="signal peptide" evidence="4">
    <location>
        <begin position="1"/>
        <end position="25"/>
    </location>
</feature>
<feature type="domain" description="Leucine-binding protein" evidence="5">
    <location>
        <begin position="63"/>
        <end position="373"/>
    </location>
</feature>
<sequence length="391" mass="39429">MFNLLGSARKGIRALAALAAAATLAACDVDLTAINAPGGGKSDGGATEVALLVPYGSVTPGDAGLARALENAARLAAADLGEGRVNITVYNTAGQAGTAATQARAAVDAGADIILGPLRSDAANAAAVAVSGSGTNVISFSNNTSIAGGNLFVLGNTFDNIASRLMGYAGAQGRNRVVVVYPRTPVGQIARSAIVQAASGTSVQIVGDGAFEFSEQGIVSAVPQIASTIQSSGANAVMLTSDSTGALPLLAQLLPEQGVSPSVTKYIGLTRWDVPPQTLQLPGVQGGWFALPDPGPVAQFNNRYNGRYGNAPHPLAGLAYDGIAAIGALQAKKLAMSKGNLTQNSGFKGVNGVFRFRPNGTIQRALAVAQVSNNQVQIIDPAPKSFGFGGF</sequence>
<feature type="chain" id="PRO_5015744276" evidence="4">
    <location>
        <begin position="26"/>
        <end position="391"/>
    </location>
</feature>
<comment type="caution">
    <text evidence="6">The sequence shown here is derived from an EMBL/GenBank/DDBJ whole genome shotgun (WGS) entry which is preliminary data.</text>
</comment>
<gene>
    <name evidence="6" type="ORF">C8N43_3263</name>
</gene>
<evidence type="ECO:0000256" key="2">
    <source>
        <dbReference type="ARBA" id="ARBA00022729"/>
    </source>
</evidence>
<dbReference type="InterPro" id="IPR051010">
    <property type="entry name" value="BCAA_transport"/>
</dbReference>
<keyword evidence="7" id="KW-1185">Reference proteome</keyword>
<evidence type="ECO:0000313" key="7">
    <source>
        <dbReference type="Proteomes" id="UP000243978"/>
    </source>
</evidence>
<organism evidence="6 7">
    <name type="scientific">Litoreibacter ponti</name>
    <dbReference type="NCBI Taxonomy" id="1510457"/>
    <lineage>
        <taxon>Bacteria</taxon>
        <taxon>Pseudomonadati</taxon>
        <taxon>Pseudomonadota</taxon>
        <taxon>Alphaproteobacteria</taxon>
        <taxon>Rhodobacterales</taxon>
        <taxon>Roseobacteraceae</taxon>
        <taxon>Litoreibacter</taxon>
    </lineage>
</organism>
<keyword evidence="3" id="KW-0813">Transport</keyword>
<dbReference type="Pfam" id="PF13458">
    <property type="entry name" value="Peripla_BP_6"/>
    <property type="match status" value="1"/>
</dbReference>
<dbReference type="Proteomes" id="UP000243978">
    <property type="component" value="Unassembled WGS sequence"/>
</dbReference>
<dbReference type="Gene3D" id="3.40.50.2300">
    <property type="match status" value="2"/>
</dbReference>
<dbReference type="InterPro" id="IPR028081">
    <property type="entry name" value="Leu-bd"/>
</dbReference>
<proteinExistence type="inferred from homology"/>
<dbReference type="GO" id="GO:0006865">
    <property type="term" value="P:amino acid transport"/>
    <property type="evidence" value="ECO:0007669"/>
    <property type="project" value="UniProtKB-KW"/>
</dbReference>
<dbReference type="CDD" id="cd06339">
    <property type="entry name" value="PBP1_YraM_LppC_lipoprotein-like"/>
    <property type="match status" value="1"/>
</dbReference>
<evidence type="ECO:0000256" key="4">
    <source>
        <dbReference type="SAM" id="SignalP"/>
    </source>
</evidence>
<reference evidence="6 7" key="1">
    <citation type="submission" date="2018-04" db="EMBL/GenBank/DDBJ databases">
        <title>Genomic Encyclopedia of Archaeal and Bacterial Type Strains, Phase II (KMG-II): from individual species to whole genera.</title>
        <authorList>
            <person name="Goeker M."/>
        </authorList>
    </citation>
    <scope>NUCLEOTIDE SEQUENCE [LARGE SCALE GENOMIC DNA]</scope>
    <source>
        <strain evidence="6 7">DSM 100977</strain>
    </source>
</reference>
<dbReference type="OrthoDB" id="7210494at2"/>
<dbReference type="EMBL" id="QBKS01000002">
    <property type="protein sequence ID" value="PTX54448.1"/>
    <property type="molecule type" value="Genomic_DNA"/>
</dbReference>
<evidence type="ECO:0000256" key="1">
    <source>
        <dbReference type="ARBA" id="ARBA00010062"/>
    </source>
</evidence>
<evidence type="ECO:0000256" key="3">
    <source>
        <dbReference type="ARBA" id="ARBA00022970"/>
    </source>
</evidence>
<dbReference type="AlphaFoldDB" id="A0A2T6BEF5"/>